<dbReference type="Gene3D" id="1.10.1660.10">
    <property type="match status" value="1"/>
</dbReference>
<dbReference type="CDD" id="cd04781">
    <property type="entry name" value="HTH_MerR-like_sg6"/>
    <property type="match status" value="1"/>
</dbReference>
<gene>
    <name evidence="3" type="ORF">SK069_03605</name>
</gene>
<feature type="domain" description="HTH merR-type" evidence="2">
    <location>
        <begin position="1"/>
        <end position="70"/>
    </location>
</feature>
<dbReference type="PANTHER" id="PTHR30204">
    <property type="entry name" value="REDOX-CYCLING DRUG-SENSING TRANSCRIPTIONAL ACTIVATOR SOXR"/>
    <property type="match status" value="1"/>
</dbReference>
<evidence type="ECO:0000259" key="2">
    <source>
        <dbReference type="PROSITE" id="PS50937"/>
    </source>
</evidence>
<dbReference type="EMBL" id="JAXAVX010000001">
    <property type="protein sequence ID" value="MDX8150668.1"/>
    <property type="molecule type" value="Genomic_DNA"/>
</dbReference>
<comment type="caution">
    <text evidence="3">The sequence shown here is derived from an EMBL/GenBank/DDBJ whole genome shotgun (WGS) entry which is preliminary data.</text>
</comment>
<name>A0ABU4VFV3_9ACTN</name>
<dbReference type="SMART" id="SM00422">
    <property type="entry name" value="HTH_MERR"/>
    <property type="match status" value="1"/>
</dbReference>
<evidence type="ECO:0000256" key="1">
    <source>
        <dbReference type="ARBA" id="ARBA00023125"/>
    </source>
</evidence>
<evidence type="ECO:0000313" key="4">
    <source>
        <dbReference type="Proteomes" id="UP001277761"/>
    </source>
</evidence>
<dbReference type="InterPro" id="IPR000551">
    <property type="entry name" value="MerR-type_HTH_dom"/>
</dbReference>
<dbReference type="RefSeq" id="WP_319952812.1">
    <property type="nucleotide sequence ID" value="NZ_JAXAVX010000001.1"/>
</dbReference>
<accession>A0ABU4VFV3</accession>
<reference evidence="3 4" key="1">
    <citation type="submission" date="2023-11" db="EMBL/GenBank/DDBJ databases">
        <authorList>
            <person name="Xu M."/>
            <person name="Jiang T."/>
        </authorList>
    </citation>
    <scope>NUCLEOTIDE SEQUENCE [LARGE SCALE GENOMIC DNA]</scope>
    <source>
        <strain evidence="3 4">SD</strain>
    </source>
</reference>
<organism evidence="3 4">
    <name type="scientific">Patulibacter brassicae</name>
    <dbReference type="NCBI Taxonomy" id="1705717"/>
    <lineage>
        <taxon>Bacteria</taxon>
        <taxon>Bacillati</taxon>
        <taxon>Actinomycetota</taxon>
        <taxon>Thermoleophilia</taxon>
        <taxon>Solirubrobacterales</taxon>
        <taxon>Patulibacteraceae</taxon>
        <taxon>Patulibacter</taxon>
    </lineage>
</organism>
<dbReference type="SUPFAM" id="SSF46955">
    <property type="entry name" value="Putative DNA-binding domain"/>
    <property type="match status" value="1"/>
</dbReference>
<proteinExistence type="predicted"/>
<dbReference type="InterPro" id="IPR047057">
    <property type="entry name" value="MerR_fam"/>
</dbReference>
<dbReference type="Proteomes" id="UP001277761">
    <property type="component" value="Unassembled WGS sequence"/>
</dbReference>
<dbReference type="Pfam" id="PF13411">
    <property type="entry name" value="MerR_1"/>
    <property type="match status" value="1"/>
</dbReference>
<keyword evidence="1" id="KW-0238">DNA-binding</keyword>
<protein>
    <submittedName>
        <fullName evidence="3">Helix-turn-helix domain-containing protein</fullName>
    </submittedName>
</protein>
<dbReference type="PROSITE" id="PS50937">
    <property type="entry name" value="HTH_MERR_2"/>
    <property type="match status" value="1"/>
</dbReference>
<evidence type="ECO:0000313" key="3">
    <source>
        <dbReference type="EMBL" id="MDX8150668.1"/>
    </source>
</evidence>
<keyword evidence="4" id="KW-1185">Reference proteome</keyword>
<dbReference type="InterPro" id="IPR009061">
    <property type="entry name" value="DNA-bd_dom_put_sf"/>
</dbReference>
<dbReference type="PANTHER" id="PTHR30204:SF97">
    <property type="entry name" value="MERR FAMILY REGULATORY PROTEIN"/>
    <property type="match status" value="1"/>
</dbReference>
<sequence length="151" mass="16119">MDLDIGEVVRASGLPASTLHYYEERGLIRPTARRGLRRQYAAGVLDRLAVVALGRVAGFSLDEIGAMLGDDDAVRIDRPALLARADAVDATIHRLEAVRDGLRHVAACPAPRHVDCPTFRGLLDDALRGALPSPARGAGLRRARPGRSGSP</sequence>